<dbReference type="PATRIC" id="fig|1122247.3.peg.2519"/>
<comment type="caution">
    <text evidence="1">The sequence shown here is derived from an EMBL/GenBank/DDBJ whole genome shotgun (WGS) entry which is preliminary data.</text>
</comment>
<accession>K5BEX3</accession>
<reference evidence="1 2" key="1">
    <citation type="journal article" date="2012" name="J. Bacteriol.">
        <title>Genome sequence of Mycobacterium hassiacum DSM 44199, a rare source of heat-stable mycobacterial proteins.</title>
        <authorList>
            <person name="Tiago I."/>
            <person name="Maranha A."/>
            <person name="Mendes V."/>
            <person name="Alarico S."/>
            <person name="Moynihan P.J."/>
            <person name="Clarke A.J."/>
            <person name="Macedo-Ribeiro S."/>
            <person name="Pereira P.J."/>
            <person name="Empadinhas N."/>
        </authorList>
    </citation>
    <scope>NUCLEOTIDE SEQUENCE [LARGE SCALE GENOMIC DNA]</scope>
    <source>
        <strain evidence="2">DSM 44199 / CIP 105218 / JCM 12690 / 3849</strain>
    </source>
</reference>
<dbReference type="AlphaFoldDB" id="K5BEX3"/>
<dbReference type="Proteomes" id="UP000006265">
    <property type="component" value="Unassembled WGS sequence"/>
</dbReference>
<protein>
    <submittedName>
        <fullName evidence="1">Uncharacterized protein</fullName>
    </submittedName>
</protein>
<proteinExistence type="predicted"/>
<organism evidence="1 2">
    <name type="scientific">Mycolicibacterium hassiacum (strain DSM 44199 / CIP 105218 / JCM 12690 / 3849)</name>
    <name type="common">Mycobacterium hassiacum</name>
    <dbReference type="NCBI Taxonomy" id="1122247"/>
    <lineage>
        <taxon>Bacteria</taxon>
        <taxon>Bacillati</taxon>
        <taxon>Actinomycetota</taxon>
        <taxon>Actinomycetes</taxon>
        <taxon>Mycobacteriales</taxon>
        <taxon>Mycobacteriaceae</taxon>
        <taxon>Mycolicibacterium</taxon>
    </lineage>
</organism>
<sequence length="43" mass="4880">MRGGHRDRLSSLVACPRARPLDQTLNLNQRVIVMSSCFAHSER</sequence>
<gene>
    <name evidence="1" type="ORF">C731_2623</name>
</gene>
<dbReference type="EMBL" id="AMRA01000071">
    <property type="protein sequence ID" value="EKF23372.1"/>
    <property type="molecule type" value="Genomic_DNA"/>
</dbReference>
<evidence type="ECO:0000313" key="1">
    <source>
        <dbReference type="EMBL" id="EKF23372.1"/>
    </source>
</evidence>
<name>K5BEX3_MYCHD</name>
<evidence type="ECO:0000313" key="2">
    <source>
        <dbReference type="Proteomes" id="UP000006265"/>
    </source>
</evidence>
<keyword evidence="2" id="KW-1185">Reference proteome</keyword>